<evidence type="ECO:0000259" key="1">
    <source>
        <dbReference type="Pfam" id="PF02371"/>
    </source>
</evidence>
<reference evidence="2 3" key="1">
    <citation type="journal article" date="2016" name="Sci. Rep.">
        <title>Metabolic traits of an uncultured archaeal lineage -MSBL1- from brine pools of the Red Sea.</title>
        <authorList>
            <person name="Mwirichia R."/>
            <person name="Alam I."/>
            <person name="Rashid M."/>
            <person name="Vinu M."/>
            <person name="Ba-Alawi W."/>
            <person name="Anthony Kamau A."/>
            <person name="Kamanda Ngugi D."/>
            <person name="Goker M."/>
            <person name="Klenk H.P."/>
            <person name="Bajic V."/>
            <person name="Stingl U."/>
        </authorList>
    </citation>
    <scope>NUCLEOTIDE SEQUENCE [LARGE SCALE GENOMIC DNA]</scope>
    <source>
        <strain evidence="2">SCGC-AAA259I09</strain>
    </source>
</reference>
<name>A0A133UQI6_9EURY</name>
<dbReference type="PANTHER" id="PTHR33055:SF15">
    <property type="entry name" value="TRANSPOSASE-RELATED"/>
    <property type="match status" value="1"/>
</dbReference>
<dbReference type="Pfam" id="PF02371">
    <property type="entry name" value="Transposase_20"/>
    <property type="match status" value="1"/>
</dbReference>
<protein>
    <recommendedName>
        <fullName evidence="1">Transposase IS116/IS110/IS902 C-terminal domain-containing protein</fullName>
    </recommendedName>
</protein>
<evidence type="ECO:0000313" key="2">
    <source>
        <dbReference type="EMBL" id="KXA96468.1"/>
    </source>
</evidence>
<dbReference type="Proteomes" id="UP000070463">
    <property type="component" value="Unassembled WGS sequence"/>
</dbReference>
<dbReference type="PANTHER" id="PTHR33055">
    <property type="entry name" value="TRANSPOSASE FOR INSERTION SEQUENCE ELEMENT IS1111A"/>
    <property type="match status" value="1"/>
</dbReference>
<organism evidence="2 3">
    <name type="scientific">candidate division MSBL1 archaeon SCGC-AAA259I09</name>
    <dbReference type="NCBI Taxonomy" id="1698267"/>
    <lineage>
        <taxon>Archaea</taxon>
        <taxon>Methanobacteriati</taxon>
        <taxon>Methanobacteriota</taxon>
        <taxon>candidate division MSBL1</taxon>
    </lineage>
</organism>
<gene>
    <name evidence="2" type="ORF">AKJ37_05180</name>
</gene>
<feature type="domain" description="Transposase IS116/IS110/IS902 C-terminal" evidence="1">
    <location>
        <begin position="27"/>
        <end position="109"/>
    </location>
</feature>
<evidence type="ECO:0000313" key="3">
    <source>
        <dbReference type="Proteomes" id="UP000070463"/>
    </source>
</evidence>
<dbReference type="GO" id="GO:0004803">
    <property type="term" value="F:transposase activity"/>
    <property type="evidence" value="ECO:0007669"/>
    <property type="project" value="InterPro"/>
</dbReference>
<accession>A0A133UQI6</accession>
<dbReference type="InterPro" id="IPR003346">
    <property type="entry name" value="Transposase_20"/>
</dbReference>
<dbReference type="InterPro" id="IPR047650">
    <property type="entry name" value="Transpos_IS110"/>
</dbReference>
<dbReference type="EMBL" id="LHXR01000080">
    <property type="protein sequence ID" value="KXA96468.1"/>
    <property type="molecule type" value="Genomic_DNA"/>
</dbReference>
<sequence length="149" mass="17015">INSLNERIDKIEKEVKEKAEETKEVMLIRSITGFNYFSAMTIYASIGEKDRFPGHKELCSYFGVIPSTEKSGGKEKRGGITKEGDDYVRRVLIQCAWSHVTNSDSYITKFFERLKKRKGKPIAITAAARKLVVAIYWMLKRGEGFRPEG</sequence>
<proteinExistence type="predicted"/>
<dbReference type="GO" id="GO:0003677">
    <property type="term" value="F:DNA binding"/>
    <property type="evidence" value="ECO:0007669"/>
    <property type="project" value="InterPro"/>
</dbReference>
<keyword evidence="3" id="KW-1185">Reference proteome</keyword>
<dbReference type="GO" id="GO:0006313">
    <property type="term" value="P:DNA transposition"/>
    <property type="evidence" value="ECO:0007669"/>
    <property type="project" value="InterPro"/>
</dbReference>
<feature type="non-terminal residue" evidence="2">
    <location>
        <position position="1"/>
    </location>
</feature>
<comment type="caution">
    <text evidence="2">The sequence shown here is derived from an EMBL/GenBank/DDBJ whole genome shotgun (WGS) entry which is preliminary data.</text>
</comment>
<dbReference type="AlphaFoldDB" id="A0A133UQI6"/>